<feature type="domain" description="Peptidase C39" evidence="11">
    <location>
        <begin position="26"/>
        <end position="145"/>
    </location>
</feature>
<dbReference type="PROSITE" id="PS50893">
    <property type="entry name" value="ABC_TRANSPORTER_2"/>
    <property type="match status" value="1"/>
</dbReference>
<evidence type="ECO:0000256" key="5">
    <source>
        <dbReference type="ARBA" id="ARBA00022840"/>
    </source>
</evidence>
<dbReference type="GO" id="GO:0005524">
    <property type="term" value="F:ATP binding"/>
    <property type="evidence" value="ECO:0007669"/>
    <property type="project" value="UniProtKB-KW"/>
</dbReference>
<feature type="transmembrane region" description="Helical" evidence="8">
    <location>
        <begin position="179"/>
        <end position="200"/>
    </location>
</feature>
<dbReference type="Gene3D" id="3.40.50.300">
    <property type="entry name" value="P-loop containing nucleotide triphosphate hydrolases"/>
    <property type="match status" value="1"/>
</dbReference>
<feature type="transmembrane region" description="Helical" evidence="8">
    <location>
        <begin position="279"/>
        <end position="302"/>
    </location>
</feature>
<dbReference type="CDD" id="cd02419">
    <property type="entry name" value="Peptidase_C39C"/>
    <property type="match status" value="1"/>
</dbReference>
<dbReference type="PANTHER" id="PTHR24221">
    <property type="entry name" value="ATP-BINDING CASSETTE SUB-FAMILY B"/>
    <property type="match status" value="1"/>
</dbReference>
<keyword evidence="2" id="KW-1003">Cell membrane</keyword>
<dbReference type="InterPro" id="IPR033838">
    <property type="entry name" value="CvaB_peptidase"/>
</dbReference>
<accession>A0ABU1ZGA8</accession>
<dbReference type="Gene3D" id="1.20.1560.10">
    <property type="entry name" value="ABC transporter type 1, transmembrane domain"/>
    <property type="match status" value="1"/>
</dbReference>
<organism evidence="12 13">
    <name type="scientific">Pelomonas aquatica</name>
    <dbReference type="NCBI Taxonomy" id="431058"/>
    <lineage>
        <taxon>Bacteria</taxon>
        <taxon>Pseudomonadati</taxon>
        <taxon>Pseudomonadota</taxon>
        <taxon>Betaproteobacteria</taxon>
        <taxon>Burkholderiales</taxon>
        <taxon>Sphaerotilaceae</taxon>
        <taxon>Roseateles</taxon>
    </lineage>
</organism>
<dbReference type="PANTHER" id="PTHR24221:SF606">
    <property type="entry name" value="COLICIN V SECRETION-PROCESSING ATP-BINDING PROTEIN"/>
    <property type="match status" value="1"/>
</dbReference>
<dbReference type="Pfam" id="PF00664">
    <property type="entry name" value="ABC_membrane"/>
    <property type="match status" value="1"/>
</dbReference>
<name>A0ABU1ZGA8_9BURK</name>
<dbReference type="InterPro" id="IPR011527">
    <property type="entry name" value="ABC1_TM_dom"/>
</dbReference>
<evidence type="ECO:0000256" key="7">
    <source>
        <dbReference type="ARBA" id="ARBA00023136"/>
    </source>
</evidence>
<evidence type="ECO:0000256" key="6">
    <source>
        <dbReference type="ARBA" id="ARBA00022989"/>
    </source>
</evidence>
<evidence type="ECO:0000256" key="8">
    <source>
        <dbReference type="SAM" id="Phobius"/>
    </source>
</evidence>
<evidence type="ECO:0000259" key="10">
    <source>
        <dbReference type="PROSITE" id="PS50929"/>
    </source>
</evidence>
<reference evidence="12 13" key="1">
    <citation type="submission" date="2023-07" db="EMBL/GenBank/DDBJ databases">
        <title>Sorghum-associated microbial communities from plants grown in Nebraska, USA.</title>
        <authorList>
            <person name="Schachtman D."/>
        </authorList>
    </citation>
    <scope>NUCLEOTIDE SEQUENCE [LARGE SCALE GENOMIC DNA]</scope>
    <source>
        <strain evidence="12 13">BE310</strain>
    </source>
</reference>
<gene>
    <name evidence="12" type="ORF">J2X16_004868</name>
</gene>
<evidence type="ECO:0000256" key="1">
    <source>
        <dbReference type="ARBA" id="ARBA00004651"/>
    </source>
</evidence>
<feature type="transmembrane region" description="Helical" evidence="8">
    <location>
        <begin position="236"/>
        <end position="258"/>
    </location>
</feature>
<keyword evidence="13" id="KW-1185">Reference proteome</keyword>
<dbReference type="EMBL" id="JAVDXQ010000009">
    <property type="protein sequence ID" value="MDR7299498.1"/>
    <property type="molecule type" value="Genomic_DNA"/>
</dbReference>
<dbReference type="SMART" id="SM00382">
    <property type="entry name" value="AAA"/>
    <property type="match status" value="1"/>
</dbReference>
<proteinExistence type="predicted"/>
<dbReference type="CDD" id="cd18567">
    <property type="entry name" value="ABC_6TM_CvaB_RaxB_like"/>
    <property type="match status" value="1"/>
</dbReference>
<keyword evidence="4" id="KW-0547">Nucleotide-binding</keyword>
<dbReference type="InterPro" id="IPR017871">
    <property type="entry name" value="ABC_transporter-like_CS"/>
</dbReference>
<dbReference type="PROSITE" id="PS50929">
    <property type="entry name" value="ABC_TM1F"/>
    <property type="match status" value="1"/>
</dbReference>
<evidence type="ECO:0000259" key="11">
    <source>
        <dbReference type="PROSITE" id="PS50990"/>
    </source>
</evidence>
<dbReference type="PROSITE" id="PS50990">
    <property type="entry name" value="PEPTIDASE_C39"/>
    <property type="match status" value="1"/>
</dbReference>
<keyword evidence="6 8" id="KW-1133">Transmembrane helix</keyword>
<dbReference type="RefSeq" id="WP_310349233.1">
    <property type="nucleotide sequence ID" value="NZ_JAVDXQ010000009.1"/>
</dbReference>
<feature type="domain" description="ABC transmembrane type-1" evidence="10">
    <location>
        <begin position="179"/>
        <end position="458"/>
    </location>
</feature>
<feature type="domain" description="ABC transporter" evidence="9">
    <location>
        <begin position="492"/>
        <end position="725"/>
    </location>
</feature>
<dbReference type="Pfam" id="PF03412">
    <property type="entry name" value="Peptidase_C39"/>
    <property type="match status" value="1"/>
</dbReference>
<dbReference type="SUPFAM" id="SSF90123">
    <property type="entry name" value="ABC transporter transmembrane region"/>
    <property type="match status" value="1"/>
</dbReference>
<keyword evidence="7 8" id="KW-0472">Membrane</keyword>
<dbReference type="InterPro" id="IPR003439">
    <property type="entry name" value="ABC_transporter-like_ATP-bd"/>
</dbReference>
<dbReference type="PROSITE" id="PS00211">
    <property type="entry name" value="ABC_TRANSPORTER_1"/>
    <property type="match status" value="1"/>
</dbReference>
<dbReference type="CDD" id="cd03246">
    <property type="entry name" value="ABCC_Protease_Secretion"/>
    <property type="match status" value="1"/>
</dbReference>
<sequence>MIATHKKSLVDRLQFGFSRRLPMQRQTESAECGLACLSMIASFYGHRTDVPTLRKRFPISQNGATLQQIIQIASSLQLAPRPLRAELEELKDLQTPCILHWKMDHFVVLKEVTRSGIVVHDPARGERTYRFEEVSGYFTGVALELRPMAAFTPKVERQTIRLSQLLGKVVGLKRSLAQILLLAIVMEGFVLISPFFNQLIIDQAITTSDVNLLITLAVGFGLVKLTSAAIDLIRSWALVVMSATINVQWLANLFSHLLKLPVSYFEKRHVGDVVSRFNSIHTVQFTLTNGFIGSVLDGLLAIGTGVMMFIYSPMLAGITLLALVLYLLLRGALYASLMAATESEVVADARQQTMFLETVRGIQAVRLFNKEVERGALWMNSIVEKKNANLRTQRLTLSFQGGNSVLFGIENVAIMCLGAKLAMDNIFSVGMLFAFISYKDQFAARIRGLIDKYFEFKMLRFQIERMADIALERPEQSHEAAISSVDHLEASFQVSNLMFSYAMGEKPVLFNVNFEVKPGESVAVVGPSGCGKSTLLKLLLGIHSPKMGEIRVGGVPIKMISPAEYKKMIGVVMQDDMLFAGSIADNISFFSPDADLSWVEECARMTAIHDEIKAMPMGYYSLIGDVGNTLSGGQRQRVLLARALYKRPRILLMDEATSHLDLATEQAVNSVVKTLAITRLIIAHRPETIASADRVIQLRPPILSVKAPAKPASAQEAPATVTEAAT</sequence>
<evidence type="ECO:0000256" key="3">
    <source>
        <dbReference type="ARBA" id="ARBA00022692"/>
    </source>
</evidence>
<comment type="caution">
    <text evidence="12">The sequence shown here is derived from an EMBL/GenBank/DDBJ whole genome shotgun (WGS) entry which is preliminary data.</text>
</comment>
<evidence type="ECO:0000256" key="4">
    <source>
        <dbReference type="ARBA" id="ARBA00022741"/>
    </source>
</evidence>
<dbReference type="InterPro" id="IPR003593">
    <property type="entry name" value="AAA+_ATPase"/>
</dbReference>
<keyword evidence="5 12" id="KW-0067">ATP-binding</keyword>
<evidence type="ECO:0000313" key="12">
    <source>
        <dbReference type="EMBL" id="MDR7299498.1"/>
    </source>
</evidence>
<keyword evidence="3 8" id="KW-0812">Transmembrane</keyword>
<dbReference type="InterPro" id="IPR005074">
    <property type="entry name" value="Peptidase_C39"/>
</dbReference>
<evidence type="ECO:0000256" key="2">
    <source>
        <dbReference type="ARBA" id="ARBA00022475"/>
    </source>
</evidence>
<protein>
    <submittedName>
        <fullName evidence="12">ATP-binding cassette subfamily B protein RaxB</fullName>
    </submittedName>
</protein>
<dbReference type="InterPro" id="IPR036640">
    <property type="entry name" value="ABC1_TM_sf"/>
</dbReference>
<feature type="transmembrane region" description="Helical" evidence="8">
    <location>
        <begin position="308"/>
        <end position="329"/>
    </location>
</feature>
<dbReference type="InterPro" id="IPR039421">
    <property type="entry name" value="Type_1_exporter"/>
</dbReference>
<dbReference type="Gene3D" id="3.90.70.10">
    <property type="entry name" value="Cysteine proteinases"/>
    <property type="match status" value="1"/>
</dbReference>
<dbReference type="Pfam" id="PF00005">
    <property type="entry name" value="ABC_tran"/>
    <property type="match status" value="1"/>
</dbReference>
<evidence type="ECO:0000259" key="9">
    <source>
        <dbReference type="PROSITE" id="PS50893"/>
    </source>
</evidence>
<feature type="transmembrane region" description="Helical" evidence="8">
    <location>
        <begin position="212"/>
        <end position="230"/>
    </location>
</feature>
<dbReference type="InterPro" id="IPR027417">
    <property type="entry name" value="P-loop_NTPase"/>
</dbReference>
<dbReference type="SUPFAM" id="SSF52540">
    <property type="entry name" value="P-loop containing nucleoside triphosphate hydrolases"/>
    <property type="match status" value="1"/>
</dbReference>
<comment type="subcellular location">
    <subcellularLocation>
        <location evidence="1">Cell membrane</location>
        <topology evidence="1">Multi-pass membrane protein</topology>
    </subcellularLocation>
</comment>
<dbReference type="Proteomes" id="UP001180536">
    <property type="component" value="Unassembled WGS sequence"/>
</dbReference>
<evidence type="ECO:0000313" key="13">
    <source>
        <dbReference type="Proteomes" id="UP001180536"/>
    </source>
</evidence>